<protein>
    <submittedName>
        <fullName evidence="1">Uncharacterized protein</fullName>
    </submittedName>
</protein>
<keyword evidence="2" id="KW-1185">Reference proteome</keyword>
<gene>
    <name evidence="1" type="ORF">F5144DRAFT_619011</name>
</gene>
<sequence>MSNCSDFLLLKEDHTLGNLLSVYLKMAPHVMMAAYKIGHPNVPEVQLRVQTDGTITPREALMTVCKQLVAMYGQLGREFQKELALRQYADQGENAGGNPPGMGAAHHADVVPVQQDLLEFGVVARVVAAKISNHVYGEGRVKLAVSHTEGKELRSHDVLSGYLVLAAVLVASDVFQGPAGRSPWRRPFVVFRKANEIFTFSRSESCWRRRGTFPMSFTPSLSILFIAVTEPTASDSCENEFPKNCTPRLASAAAASEGSSVALPAIVSTTDVFGELSAAQRPEAVLDSVTAIPTAARITTTTTATSSATATEGVATEGQKGDAADIAAKPKQEDIPDVAVPFTPLDYKIPHQVFQAARRAPEGSAESFWTYRLYQGPGENGALDSKVKVHYCRSAQTTERVIKQYFKDEKVVGFDLEWMAYASKYASARQNVSLIQLASPTRIGLFHVAVFPKNDEFATPALKEFMQNPAITKVGVSIKGDCTRLSNYLQIETRGQFELSHLYRLVKYSESGEHKKINKKLVSLSTQVNEYLGLPMYKGDVRTGDWTKYLNLSQIIYSSSDVYAGVHLYAILNHRRQKLDPVPDIPHHAELNLPIPFIAPAAAKKQKVVTEAVVVEEDPVLEVQTVVEAQVALESAPAADQTSVVSKPSPKPKATRRKTPVAKATLDFESSAQLPRDGRRM</sequence>
<dbReference type="Proteomes" id="UP000724584">
    <property type="component" value="Unassembled WGS sequence"/>
</dbReference>
<comment type="caution">
    <text evidence="1">The sequence shown here is derived from an EMBL/GenBank/DDBJ whole genome shotgun (WGS) entry which is preliminary data.</text>
</comment>
<proteinExistence type="predicted"/>
<accession>A0ACB7PI84</accession>
<evidence type="ECO:0000313" key="2">
    <source>
        <dbReference type="Proteomes" id="UP000724584"/>
    </source>
</evidence>
<organism evidence="1 2">
    <name type="scientific">Chaetomium tenue</name>
    <dbReference type="NCBI Taxonomy" id="1854479"/>
    <lineage>
        <taxon>Eukaryota</taxon>
        <taxon>Fungi</taxon>
        <taxon>Dikarya</taxon>
        <taxon>Ascomycota</taxon>
        <taxon>Pezizomycotina</taxon>
        <taxon>Sordariomycetes</taxon>
        <taxon>Sordariomycetidae</taxon>
        <taxon>Sordariales</taxon>
        <taxon>Chaetomiaceae</taxon>
        <taxon>Chaetomium</taxon>
    </lineage>
</organism>
<name>A0ACB7PI84_9PEZI</name>
<evidence type="ECO:0000313" key="1">
    <source>
        <dbReference type="EMBL" id="KAH6641509.1"/>
    </source>
</evidence>
<dbReference type="EMBL" id="JAGIZQ010000002">
    <property type="protein sequence ID" value="KAH6641509.1"/>
    <property type="molecule type" value="Genomic_DNA"/>
</dbReference>
<reference evidence="1 2" key="1">
    <citation type="journal article" date="2021" name="Nat. Commun.">
        <title>Genetic determinants of endophytism in the Arabidopsis root mycobiome.</title>
        <authorList>
            <person name="Mesny F."/>
            <person name="Miyauchi S."/>
            <person name="Thiergart T."/>
            <person name="Pickel B."/>
            <person name="Atanasova L."/>
            <person name="Karlsson M."/>
            <person name="Huettel B."/>
            <person name="Barry K.W."/>
            <person name="Haridas S."/>
            <person name="Chen C."/>
            <person name="Bauer D."/>
            <person name="Andreopoulos W."/>
            <person name="Pangilinan J."/>
            <person name="LaButti K."/>
            <person name="Riley R."/>
            <person name="Lipzen A."/>
            <person name="Clum A."/>
            <person name="Drula E."/>
            <person name="Henrissat B."/>
            <person name="Kohler A."/>
            <person name="Grigoriev I.V."/>
            <person name="Martin F.M."/>
            <person name="Hacquard S."/>
        </authorList>
    </citation>
    <scope>NUCLEOTIDE SEQUENCE [LARGE SCALE GENOMIC DNA]</scope>
    <source>
        <strain evidence="1 2">MPI-SDFR-AT-0079</strain>
    </source>
</reference>